<sequence length="86" mass="9448">MGKCDTGGTSIIAPTWSSTLRRLRADFLLPDKSLPGLYPPVVQGSLTLDCQPSFLSLARKCLSSSRQGSFRSQQEQTKKIWGFGLE</sequence>
<comment type="caution">
    <text evidence="1">The sequence shown here is derived from an EMBL/GenBank/DDBJ whole genome shotgun (WGS) entry which is preliminary data.</text>
</comment>
<feature type="non-terminal residue" evidence="1">
    <location>
        <position position="86"/>
    </location>
</feature>
<dbReference type="AlphaFoldDB" id="A0AAJ0AUJ3"/>
<dbReference type="GeneID" id="85458772"/>
<dbReference type="RefSeq" id="XP_060432800.1">
    <property type="nucleotide sequence ID" value="XM_060574246.1"/>
</dbReference>
<organism evidence="1 2">
    <name type="scientific">Colletotrichum godetiae</name>
    <dbReference type="NCBI Taxonomy" id="1209918"/>
    <lineage>
        <taxon>Eukaryota</taxon>
        <taxon>Fungi</taxon>
        <taxon>Dikarya</taxon>
        <taxon>Ascomycota</taxon>
        <taxon>Pezizomycotina</taxon>
        <taxon>Sordariomycetes</taxon>
        <taxon>Hypocreomycetidae</taxon>
        <taxon>Glomerellales</taxon>
        <taxon>Glomerellaceae</taxon>
        <taxon>Colletotrichum</taxon>
        <taxon>Colletotrichum acutatum species complex</taxon>
    </lineage>
</organism>
<accession>A0AAJ0AUJ3</accession>
<reference evidence="1" key="1">
    <citation type="submission" date="2021-06" db="EMBL/GenBank/DDBJ databases">
        <title>Comparative genomics, transcriptomics and evolutionary studies reveal genomic signatures of adaptation to plant cell wall in hemibiotrophic fungi.</title>
        <authorList>
            <consortium name="DOE Joint Genome Institute"/>
            <person name="Baroncelli R."/>
            <person name="Diaz J.F."/>
            <person name="Benocci T."/>
            <person name="Peng M."/>
            <person name="Battaglia E."/>
            <person name="Haridas S."/>
            <person name="Andreopoulos W."/>
            <person name="Labutti K."/>
            <person name="Pangilinan J."/>
            <person name="Floch G.L."/>
            <person name="Makela M.R."/>
            <person name="Henrissat B."/>
            <person name="Grigoriev I.V."/>
            <person name="Crouch J.A."/>
            <person name="De Vries R.P."/>
            <person name="Sukno S.A."/>
            <person name="Thon M.R."/>
        </authorList>
    </citation>
    <scope>NUCLEOTIDE SEQUENCE</scope>
    <source>
        <strain evidence="1">CBS 193.32</strain>
    </source>
</reference>
<protein>
    <submittedName>
        <fullName evidence="1">Uncharacterized protein</fullName>
    </submittedName>
</protein>
<evidence type="ECO:0000313" key="2">
    <source>
        <dbReference type="Proteomes" id="UP001224890"/>
    </source>
</evidence>
<keyword evidence="2" id="KW-1185">Reference proteome</keyword>
<evidence type="ECO:0000313" key="1">
    <source>
        <dbReference type="EMBL" id="KAK1689105.1"/>
    </source>
</evidence>
<dbReference type="EMBL" id="JAHMHR010000009">
    <property type="protein sequence ID" value="KAK1689105.1"/>
    <property type="molecule type" value="Genomic_DNA"/>
</dbReference>
<proteinExistence type="predicted"/>
<dbReference type="Proteomes" id="UP001224890">
    <property type="component" value="Unassembled WGS sequence"/>
</dbReference>
<gene>
    <name evidence="1" type="ORF">BDP55DRAFT_654237</name>
</gene>
<name>A0AAJ0AUJ3_9PEZI</name>